<dbReference type="AlphaFoldDB" id="A0A317WQD5"/>
<dbReference type="GeneID" id="37117301"/>
<evidence type="ECO:0000256" key="1">
    <source>
        <dbReference type="SAM" id="MobiDB-lite"/>
    </source>
</evidence>
<dbReference type="Proteomes" id="UP000246702">
    <property type="component" value="Unassembled WGS sequence"/>
</dbReference>
<reference evidence="2 3" key="1">
    <citation type="submission" date="2016-12" db="EMBL/GenBank/DDBJ databases">
        <title>The genomes of Aspergillus section Nigri reveals drivers in fungal speciation.</title>
        <authorList>
            <consortium name="DOE Joint Genome Institute"/>
            <person name="Vesth T.C."/>
            <person name="Nybo J."/>
            <person name="Theobald S."/>
            <person name="Brandl J."/>
            <person name="Frisvad J.C."/>
            <person name="Nielsen K.F."/>
            <person name="Lyhne E.K."/>
            <person name="Kogle M.E."/>
            <person name="Kuo A."/>
            <person name="Riley R."/>
            <person name="Clum A."/>
            <person name="Nolan M."/>
            <person name="Lipzen A."/>
            <person name="Salamov A."/>
            <person name="Henrissat B."/>
            <person name="Wiebenga A."/>
            <person name="De Vries R.P."/>
            <person name="Grigoriev I.V."/>
            <person name="Mortensen U.H."/>
            <person name="Andersen M.R."/>
            <person name="Baker S.E."/>
        </authorList>
    </citation>
    <scope>NUCLEOTIDE SEQUENCE [LARGE SCALE GENOMIC DNA]</scope>
    <source>
        <strain evidence="2 3">CBS 115572</strain>
    </source>
</reference>
<evidence type="ECO:0000313" key="2">
    <source>
        <dbReference type="EMBL" id="PWY87891.1"/>
    </source>
</evidence>
<feature type="region of interest" description="Disordered" evidence="1">
    <location>
        <begin position="117"/>
        <end position="154"/>
    </location>
</feature>
<protein>
    <submittedName>
        <fullName evidence="2">Uncharacterized protein</fullName>
    </submittedName>
</protein>
<dbReference type="EMBL" id="MSFK01000013">
    <property type="protein sequence ID" value="PWY87891.1"/>
    <property type="molecule type" value="Genomic_DNA"/>
</dbReference>
<keyword evidence="3" id="KW-1185">Reference proteome</keyword>
<organism evidence="2 3">
    <name type="scientific">Aspergillus sclerotioniger CBS 115572</name>
    <dbReference type="NCBI Taxonomy" id="1450535"/>
    <lineage>
        <taxon>Eukaryota</taxon>
        <taxon>Fungi</taxon>
        <taxon>Dikarya</taxon>
        <taxon>Ascomycota</taxon>
        <taxon>Pezizomycotina</taxon>
        <taxon>Eurotiomycetes</taxon>
        <taxon>Eurotiomycetidae</taxon>
        <taxon>Eurotiales</taxon>
        <taxon>Aspergillaceae</taxon>
        <taxon>Aspergillus</taxon>
        <taxon>Aspergillus subgen. Circumdati</taxon>
    </lineage>
</organism>
<name>A0A317WQD5_9EURO</name>
<evidence type="ECO:0000313" key="3">
    <source>
        <dbReference type="Proteomes" id="UP000246702"/>
    </source>
</evidence>
<proteinExistence type="predicted"/>
<dbReference type="RefSeq" id="XP_025467674.1">
    <property type="nucleotide sequence ID" value="XM_025615158.1"/>
</dbReference>
<comment type="caution">
    <text evidence="2">The sequence shown here is derived from an EMBL/GenBank/DDBJ whole genome shotgun (WGS) entry which is preliminary data.</text>
</comment>
<gene>
    <name evidence="2" type="ORF">BO94DRAFT_57689</name>
</gene>
<feature type="compositionally biased region" description="Pro residues" evidence="1">
    <location>
        <begin position="124"/>
        <end position="154"/>
    </location>
</feature>
<sequence length="154" mass="17046">MVVGKCRVQYSLNKYLEVVGVHPLLHSSHTVFPSSSLLCCFLSLFSLPSVPCLALVSPPAAERPLFPISLQQQQQRRPLPRLVARYYRRHHSPVWGGWVAVIHTPATAYLTRRRAGNSIESAKPQPPPPLPLLPRLPPPPPPSPPLLSLPPSQQ</sequence>
<accession>A0A317WQD5</accession>